<name>A0A1G7E841_9BACT</name>
<dbReference type="GO" id="GO:0035539">
    <property type="term" value="F:8-oxo-7,8-dihydrodeoxyguanosine triphosphate pyrophosphatase activity"/>
    <property type="evidence" value="ECO:0007669"/>
    <property type="project" value="UniProtKB-EC"/>
</dbReference>
<comment type="cofactor">
    <cofactor evidence="1">
        <name>Mg(2+)</name>
        <dbReference type="ChEBI" id="CHEBI:18420"/>
    </cofactor>
</comment>
<evidence type="ECO:0000256" key="14">
    <source>
        <dbReference type="ARBA" id="ARBA00041592"/>
    </source>
</evidence>
<keyword evidence="6" id="KW-0227">DNA damage</keyword>
<evidence type="ECO:0000256" key="12">
    <source>
        <dbReference type="ARBA" id="ARBA00038905"/>
    </source>
</evidence>
<evidence type="ECO:0000256" key="5">
    <source>
        <dbReference type="ARBA" id="ARBA00022723"/>
    </source>
</evidence>
<dbReference type="EMBL" id="FNAQ01000018">
    <property type="protein sequence ID" value="SDE59833.1"/>
    <property type="molecule type" value="Genomic_DNA"/>
</dbReference>
<feature type="domain" description="Nudix hydrolase" evidence="17">
    <location>
        <begin position="12"/>
        <end position="137"/>
    </location>
</feature>
<evidence type="ECO:0000259" key="17">
    <source>
        <dbReference type="PROSITE" id="PS51462"/>
    </source>
</evidence>
<dbReference type="PANTHER" id="PTHR47707:SF1">
    <property type="entry name" value="NUDIX HYDROLASE FAMILY PROTEIN"/>
    <property type="match status" value="1"/>
</dbReference>
<comment type="similarity">
    <text evidence="2">Belongs to the Nudix hydrolase family.</text>
</comment>
<evidence type="ECO:0000256" key="11">
    <source>
        <dbReference type="ARBA" id="ARBA00036904"/>
    </source>
</evidence>
<dbReference type="GO" id="GO:0044716">
    <property type="term" value="F:8-oxo-GDP phosphatase activity"/>
    <property type="evidence" value="ECO:0007669"/>
    <property type="project" value="TreeGrafter"/>
</dbReference>
<evidence type="ECO:0000256" key="1">
    <source>
        <dbReference type="ARBA" id="ARBA00001946"/>
    </source>
</evidence>
<keyword evidence="19" id="KW-1185">Reference proteome</keyword>
<evidence type="ECO:0000256" key="4">
    <source>
        <dbReference type="ARBA" id="ARBA00022705"/>
    </source>
</evidence>
<evidence type="ECO:0000256" key="9">
    <source>
        <dbReference type="ARBA" id="ARBA00023204"/>
    </source>
</evidence>
<evidence type="ECO:0000256" key="13">
    <source>
        <dbReference type="ARBA" id="ARBA00040794"/>
    </source>
</evidence>
<evidence type="ECO:0000313" key="19">
    <source>
        <dbReference type="Proteomes" id="UP000243205"/>
    </source>
</evidence>
<dbReference type="InterPro" id="IPR015797">
    <property type="entry name" value="NUDIX_hydrolase-like_dom_sf"/>
</dbReference>
<dbReference type="GO" id="GO:0006281">
    <property type="term" value="P:DNA repair"/>
    <property type="evidence" value="ECO:0007669"/>
    <property type="project" value="UniProtKB-KW"/>
</dbReference>
<dbReference type="CDD" id="cd03425">
    <property type="entry name" value="NUDIX_MutT_NudA_like"/>
    <property type="match status" value="1"/>
</dbReference>
<proteinExistence type="inferred from homology"/>
<evidence type="ECO:0000256" key="3">
    <source>
        <dbReference type="ARBA" id="ARBA00022457"/>
    </source>
</evidence>
<keyword evidence="7" id="KW-0378">Hydrolase</keyword>
<accession>A0A1G7E841</accession>
<reference evidence="19" key="1">
    <citation type="submission" date="2016-10" db="EMBL/GenBank/DDBJ databases">
        <authorList>
            <person name="Varghese N."/>
            <person name="Submissions S."/>
        </authorList>
    </citation>
    <scope>NUCLEOTIDE SEQUENCE [LARGE SCALE GENOMIC DNA]</scope>
    <source>
        <strain evidence="19">DSM 8987</strain>
    </source>
</reference>
<protein>
    <recommendedName>
        <fullName evidence="13">8-oxo-dGTP diphosphatase</fullName>
        <ecNumber evidence="12">3.6.1.55</ecNumber>
    </recommendedName>
    <alternativeName>
        <fullName evidence="16">7,8-dihydro-8-oxoguanine-triphosphatase</fullName>
    </alternativeName>
    <alternativeName>
        <fullName evidence="15">Mutator protein MutT</fullName>
    </alternativeName>
    <alternativeName>
        <fullName evidence="14">dGTP pyrophosphohydrolase</fullName>
    </alternativeName>
</protein>
<keyword evidence="4" id="KW-0235">DNA replication</keyword>
<dbReference type="GO" id="GO:0044715">
    <property type="term" value="F:8-oxo-dGDP phosphatase activity"/>
    <property type="evidence" value="ECO:0007669"/>
    <property type="project" value="TreeGrafter"/>
</dbReference>
<evidence type="ECO:0000256" key="2">
    <source>
        <dbReference type="ARBA" id="ARBA00005582"/>
    </source>
</evidence>
<dbReference type="GO" id="GO:0046872">
    <property type="term" value="F:metal ion binding"/>
    <property type="evidence" value="ECO:0007669"/>
    <property type="project" value="UniProtKB-KW"/>
</dbReference>
<dbReference type="Gene3D" id="3.90.79.10">
    <property type="entry name" value="Nucleoside Triphosphate Pyrophosphohydrolase"/>
    <property type="match status" value="1"/>
</dbReference>
<dbReference type="STRING" id="57664.SAMN05661003_11835"/>
<dbReference type="SUPFAM" id="SSF55811">
    <property type="entry name" value="Nudix"/>
    <property type="match status" value="1"/>
</dbReference>
<dbReference type="PANTHER" id="PTHR47707">
    <property type="entry name" value="8-OXO-DGTP DIPHOSPHATASE"/>
    <property type="match status" value="1"/>
</dbReference>
<dbReference type="Pfam" id="PF00293">
    <property type="entry name" value="NUDIX"/>
    <property type="match status" value="1"/>
</dbReference>
<evidence type="ECO:0000313" key="18">
    <source>
        <dbReference type="EMBL" id="SDE59833.1"/>
    </source>
</evidence>
<dbReference type="InterPro" id="IPR000086">
    <property type="entry name" value="NUDIX_hydrolase_dom"/>
</dbReference>
<evidence type="ECO:0000256" key="10">
    <source>
        <dbReference type="ARBA" id="ARBA00035861"/>
    </source>
</evidence>
<dbReference type="InterPro" id="IPR047127">
    <property type="entry name" value="MutT-like"/>
</dbReference>
<sequence>MREPLAQTTVRPARQVSAAILLRDNQLLLARRLPRQGLGGYWELPGGKCETGETPAACLRRELAEELCISARIGACFSRTFHRYPRGLICTHSLFVASYHGQLLLREHDQLAWVAIPRLLDYRLTAANVPIVQRLQAWWRQSG</sequence>
<dbReference type="GO" id="GO:0008413">
    <property type="term" value="F:8-oxo-7,8-dihydroguanosine triphosphate pyrophosphatase activity"/>
    <property type="evidence" value="ECO:0007669"/>
    <property type="project" value="TreeGrafter"/>
</dbReference>
<keyword evidence="5" id="KW-0479">Metal-binding</keyword>
<keyword evidence="9" id="KW-0234">DNA repair</keyword>
<dbReference type="PROSITE" id="PS51462">
    <property type="entry name" value="NUDIX"/>
    <property type="match status" value="1"/>
</dbReference>
<evidence type="ECO:0000256" key="7">
    <source>
        <dbReference type="ARBA" id="ARBA00022801"/>
    </source>
</evidence>
<keyword evidence="8" id="KW-0460">Magnesium</keyword>
<comment type="catalytic activity">
    <reaction evidence="11">
        <text>8-oxo-GTP + H2O = 8-oxo-GMP + diphosphate + H(+)</text>
        <dbReference type="Rhea" id="RHEA:67616"/>
        <dbReference type="ChEBI" id="CHEBI:15377"/>
        <dbReference type="ChEBI" id="CHEBI:15378"/>
        <dbReference type="ChEBI" id="CHEBI:33019"/>
        <dbReference type="ChEBI" id="CHEBI:143553"/>
        <dbReference type="ChEBI" id="CHEBI:145694"/>
    </reaction>
</comment>
<evidence type="ECO:0000256" key="6">
    <source>
        <dbReference type="ARBA" id="ARBA00022763"/>
    </source>
</evidence>
<dbReference type="EC" id="3.6.1.55" evidence="12"/>
<evidence type="ECO:0000256" key="8">
    <source>
        <dbReference type="ARBA" id="ARBA00022842"/>
    </source>
</evidence>
<dbReference type="GO" id="GO:0006260">
    <property type="term" value="P:DNA replication"/>
    <property type="evidence" value="ECO:0007669"/>
    <property type="project" value="UniProtKB-KW"/>
</dbReference>
<comment type="catalytic activity">
    <reaction evidence="10">
        <text>8-oxo-dGTP + H2O = 8-oxo-dGMP + diphosphate + H(+)</text>
        <dbReference type="Rhea" id="RHEA:31575"/>
        <dbReference type="ChEBI" id="CHEBI:15377"/>
        <dbReference type="ChEBI" id="CHEBI:15378"/>
        <dbReference type="ChEBI" id="CHEBI:33019"/>
        <dbReference type="ChEBI" id="CHEBI:63224"/>
        <dbReference type="ChEBI" id="CHEBI:77896"/>
        <dbReference type="EC" id="3.6.1.55"/>
    </reaction>
</comment>
<dbReference type="RefSeq" id="WP_171906435.1">
    <property type="nucleotide sequence ID" value="NZ_FNAQ01000018.1"/>
</dbReference>
<gene>
    <name evidence="18" type="ORF">SAMN05661003_11835</name>
</gene>
<evidence type="ECO:0000256" key="16">
    <source>
        <dbReference type="ARBA" id="ARBA00042798"/>
    </source>
</evidence>
<evidence type="ECO:0000256" key="15">
    <source>
        <dbReference type="ARBA" id="ARBA00041979"/>
    </source>
</evidence>
<organism evidence="18 19">
    <name type="scientific">Desulfuromonas thiophila</name>
    <dbReference type="NCBI Taxonomy" id="57664"/>
    <lineage>
        <taxon>Bacteria</taxon>
        <taxon>Pseudomonadati</taxon>
        <taxon>Thermodesulfobacteriota</taxon>
        <taxon>Desulfuromonadia</taxon>
        <taxon>Desulfuromonadales</taxon>
        <taxon>Desulfuromonadaceae</taxon>
        <taxon>Desulfuromonas</taxon>
    </lineage>
</organism>
<dbReference type="Proteomes" id="UP000243205">
    <property type="component" value="Unassembled WGS sequence"/>
</dbReference>
<keyword evidence="3" id="KW-0515">Mutator protein</keyword>
<dbReference type="AlphaFoldDB" id="A0A1G7E841"/>